<dbReference type="EMBL" id="JANBPG010000026">
    <property type="protein sequence ID" value="KAJ1901476.1"/>
    <property type="molecule type" value="Genomic_DNA"/>
</dbReference>
<organism evidence="1 2">
    <name type="scientific">Kickxella alabastrina</name>
    <dbReference type="NCBI Taxonomy" id="61397"/>
    <lineage>
        <taxon>Eukaryota</taxon>
        <taxon>Fungi</taxon>
        <taxon>Fungi incertae sedis</taxon>
        <taxon>Zoopagomycota</taxon>
        <taxon>Kickxellomycotina</taxon>
        <taxon>Kickxellomycetes</taxon>
        <taxon>Kickxellales</taxon>
        <taxon>Kickxellaceae</taxon>
        <taxon>Kickxella</taxon>
    </lineage>
</organism>
<gene>
    <name evidence="1" type="primary">MED7</name>
    <name evidence="1" type="ORF">LPJ66_000758</name>
</gene>
<evidence type="ECO:0000313" key="1">
    <source>
        <dbReference type="EMBL" id="KAJ1901476.1"/>
    </source>
</evidence>
<comment type="caution">
    <text evidence="1">The sequence shown here is derived from an EMBL/GenBank/DDBJ whole genome shotgun (WGS) entry which is preliminary data.</text>
</comment>
<proteinExistence type="predicted"/>
<dbReference type="Proteomes" id="UP001150581">
    <property type="component" value="Unassembled WGS sequence"/>
</dbReference>
<evidence type="ECO:0000313" key="2">
    <source>
        <dbReference type="Proteomes" id="UP001150581"/>
    </source>
</evidence>
<keyword evidence="2" id="KW-1185">Reference proteome</keyword>
<accession>A0ACC1IV82</accession>
<name>A0ACC1IV82_9FUNG</name>
<protein>
    <submittedName>
        <fullName evidence="1">Mediator of RNA polymerase II transcription subunit 7</fullName>
    </submittedName>
</protein>
<sequence length="262" mass="28725">MPDESQQGAQQLDASYPAPPDYFALFTDENIARLQSTNQDALPDHGSAGPWLDPVLKYLMPPPPPPASASYSNFGRMWHVTDRLPTLAEQKIPQLYPDGPINRIAELVRLNHSVVFEFLDLVDVLIKDPSLFAARTERIRDIFVNIHHLINEYRGHQAKESLKRMLRQQIESKRTASANVLQKCEALEQTIARLKLDAAAMQANLTPPDHSLPPPLPNDDATTTAKGTSSLAAVPSSPGSHAHVADSGLNAIIESIQGILPA</sequence>
<reference evidence="1" key="1">
    <citation type="submission" date="2022-07" db="EMBL/GenBank/DDBJ databases">
        <title>Phylogenomic reconstructions and comparative analyses of Kickxellomycotina fungi.</title>
        <authorList>
            <person name="Reynolds N.K."/>
            <person name="Stajich J.E."/>
            <person name="Barry K."/>
            <person name="Grigoriev I.V."/>
            <person name="Crous P."/>
            <person name="Smith M.E."/>
        </authorList>
    </citation>
    <scope>NUCLEOTIDE SEQUENCE</scope>
    <source>
        <strain evidence="1">Benny 63K</strain>
    </source>
</reference>